<keyword evidence="4" id="KW-0413">Isomerase</keyword>
<evidence type="ECO:0000256" key="4">
    <source>
        <dbReference type="ARBA" id="ARBA00023235"/>
    </source>
</evidence>
<dbReference type="InterPro" id="IPR011013">
    <property type="entry name" value="Gal_mutarotase_sf_dom"/>
</dbReference>
<dbReference type="InterPro" id="IPR014718">
    <property type="entry name" value="GH-type_carb-bd"/>
</dbReference>
<dbReference type="GO" id="GO:0005975">
    <property type="term" value="P:carbohydrate metabolic process"/>
    <property type="evidence" value="ECO:0007669"/>
    <property type="project" value="InterPro"/>
</dbReference>
<name>A0A3B0XML4_9ZZZZ</name>
<dbReference type="PANTHER" id="PTHR11122:SF13">
    <property type="entry name" value="GLUCOSE-6-PHOSPHATE 1-EPIMERASE"/>
    <property type="match status" value="1"/>
</dbReference>
<accession>A0A3B0XML4</accession>
<dbReference type="Pfam" id="PF01263">
    <property type="entry name" value="Aldose_epim"/>
    <property type="match status" value="1"/>
</dbReference>
<evidence type="ECO:0000256" key="2">
    <source>
        <dbReference type="ARBA" id="ARBA00005866"/>
    </source>
</evidence>
<dbReference type="InterPro" id="IPR008183">
    <property type="entry name" value="Aldose_1/G6P_1-epimerase"/>
</dbReference>
<dbReference type="SUPFAM" id="SSF74650">
    <property type="entry name" value="Galactose mutarotase-like"/>
    <property type="match status" value="1"/>
</dbReference>
<dbReference type="Gene3D" id="2.70.98.10">
    <property type="match status" value="1"/>
</dbReference>
<evidence type="ECO:0000313" key="5">
    <source>
        <dbReference type="EMBL" id="VAW63119.1"/>
    </source>
</evidence>
<dbReference type="GO" id="GO:0030246">
    <property type="term" value="F:carbohydrate binding"/>
    <property type="evidence" value="ECO:0007669"/>
    <property type="project" value="InterPro"/>
</dbReference>
<dbReference type="CDD" id="cd09020">
    <property type="entry name" value="D-hex-6-P-epi_like"/>
    <property type="match status" value="1"/>
</dbReference>
<gene>
    <name evidence="5" type="ORF">MNBD_GAMMA08-188</name>
</gene>
<dbReference type="EC" id="5.1.3.15" evidence="3"/>
<reference evidence="5" key="1">
    <citation type="submission" date="2018-06" db="EMBL/GenBank/DDBJ databases">
        <authorList>
            <person name="Zhirakovskaya E."/>
        </authorList>
    </citation>
    <scope>NUCLEOTIDE SEQUENCE</scope>
</reference>
<organism evidence="5">
    <name type="scientific">hydrothermal vent metagenome</name>
    <dbReference type="NCBI Taxonomy" id="652676"/>
    <lineage>
        <taxon>unclassified sequences</taxon>
        <taxon>metagenomes</taxon>
        <taxon>ecological metagenomes</taxon>
    </lineage>
</organism>
<protein>
    <recommendedName>
        <fullName evidence="3">glucose-6-phosphate 1-epimerase</fullName>
        <ecNumber evidence="3">5.1.3.15</ecNumber>
    </recommendedName>
</protein>
<dbReference type="AlphaFoldDB" id="A0A3B0XML4"/>
<evidence type="ECO:0000256" key="1">
    <source>
        <dbReference type="ARBA" id="ARBA00001096"/>
    </source>
</evidence>
<sequence length="306" mass="34424">MSEIERLNKQFGFSNNKSTVLFEKGEGDIPIIKIKNELATARISLQGAHVLSWIPKNEKEVVWLSEDAVFSKGKSLRGGIPICWPWFGAHENNTHFPAHGFARTVFWNVLSTQLLESGATQIKFELRVEHCNENIRKMCPDTIVAEYTLIIGAALTLELVTHNNGTEAFVLSEALHTYFNVENVKEVSVTGLDKIFYLDKPDAFKRKLQQGDIKINTEVDRVYLQTTDDVIVKNKNRKIMISKTGSCSTVVWNPWKQVAEKMGDLGEDGYLEMLCVESANAADDVVTILPGESHNMTVTYNIESDK</sequence>
<comment type="similarity">
    <text evidence="2">Belongs to the glucose-6-phosphate 1-epimerase family.</text>
</comment>
<evidence type="ECO:0000256" key="3">
    <source>
        <dbReference type="ARBA" id="ARBA00012083"/>
    </source>
</evidence>
<dbReference type="GO" id="GO:0047938">
    <property type="term" value="F:glucose-6-phosphate 1-epimerase activity"/>
    <property type="evidence" value="ECO:0007669"/>
    <property type="project" value="UniProtKB-EC"/>
</dbReference>
<dbReference type="InterPro" id="IPR025532">
    <property type="entry name" value="G6P_1-epimerase"/>
</dbReference>
<dbReference type="GO" id="GO:0005737">
    <property type="term" value="C:cytoplasm"/>
    <property type="evidence" value="ECO:0007669"/>
    <property type="project" value="TreeGrafter"/>
</dbReference>
<dbReference type="PIRSF" id="PIRSF016020">
    <property type="entry name" value="PHexose_mutarotase"/>
    <property type="match status" value="1"/>
</dbReference>
<dbReference type="PANTHER" id="PTHR11122">
    <property type="entry name" value="APOSPORY-ASSOCIATED PROTEIN C-RELATED"/>
    <property type="match status" value="1"/>
</dbReference>
<dbReference type="EMBL" id="UOFH01000237">
    <property type="protein sequence ID" value="VAW63119.1"/>
    <property type="molecule type" value="Genomic_DNA"/>
</dbReference>
<comment type="catalytic activity">
    <reaction evidence="1">
        <text>alpha-D-glucose 6-phosphate = beta-D-glucose 6-phosphate</text>
        <dbReference type="Rhea" id="RHEA:16249"/>
        <dbReference type="ChEBI" id="CHEBI:58225"/>
        <dbReference type="ChEBI" id="CHEBI:58247"/>
        <dbReference type="EC" id="5.1.3.15"/>
    </reaction>
</comment>
<proteinExistence type="inferred from homology"/>